<dbReference type="Proteomes" id="UP000035681">
    <property type="component" value="Unplaced"/>
</dbReference>
<name>A0A0K0ENE0_STRER</name>
<proteinExistence type="predicted"/>
<organism evidence="3">
    <name type="scientific">Strongyloides stercoralis</name>
    <name type="common">Threadworm</name>
    <dbReference type="NCBI Taxonomy" id="6248"/>
    <lineage>
        <taxon>Eukaryota</taxon>
        <taxon>Metazoa</taxon>
        <taxon>Ecdysozoa</taxon>
        <taxon>Nematoda</taxon>
        <taxon>Chromadorea</taxon>
        <taxon>Rhabditida</taxon>
        <taxon>Tylenchina</taxon>
        <taxon>Panagrolaimomorpha</taxon>
        <taxon>Strongyloidoidea</taxon>
        <taxon>Strongyloididae</taxon>
        <taxon>Strongyloides</taxon>
    </lineage>
</organism>
<reference evidence="3" key="1">
    <citation type="submission" date="2015-08" db="UniProtKB">
        <authorList>
            <consortium name="WormBaseParasite"/>
        </authorList>
    </citation>
    <scope>IDENTIFICATION</scope>
</reference>
<dbReference type="WBParaSite" id="SSTP_0001097700.1">
    <property type="protein sequence ID" value="SSTP_0001097700.1"/>
    <property type="gene ID" value="SSTP_0001097700"/>
</dbReference>
<evidence type="ECO:0000313" key="2">
    <source>
        <dbReference type="Proteomes" id="UP000035681"/>
    </source>
</evidence>
<keyword evidence="2" id="KW-1185">Reference proteome</keyword>
<sequence length="487" mass="55263">MDICNIPVVVSLTPSITPDTVITSNLSRPTSSSPSECSSSPGREFIEDDIKDKVEEEFSMPQNDLLGIGILLSSEEIAEQYVKNCVYSNAIKILIENIKVEKKVRPIIKVSRKRNKVEINSVSDSSSLSKVLNESTNNVNVPLPKTPFSSRTFKNKFWGVCKDLGFNEKFPLCEGSVTTKITKDKRRPGETVSKYRCTKCYKEQSQQKPLVSFKDGTVINDTSLNYTPETTPSPDPEPLSEVKKEFVTIGFRECLYILWSFSILTPIESCYIFGKSLNYILEKEDYQRWYIALKCLVAKITLNQPKIGGVGGNVIVITQPFMKIADKIRYATKGTNLFDDIMGKIYAKVDYGFVGILLDGQTDQCRMKHFISNSDFVDYIKENVNDRTTLFFNNTTIISCLSLFGYGSKYKCQIVTSPDQNVELKSNIFRQYICAINLNMQTENIIDKDLNEYINSFLSTISFFYNETKFQTNFGFNSLLEKISLNL</sequence>
<evidence type="ECO:0000313" key="3">
    <source>
        <dbReference type="WBParaSite" id="SSTP_0001097700.1"/>
    </source>
</evidence>
<feature type="region of interest" description="Disordered" evidence="1">
    <location>
        <begin position="23"/>
        <end position="43"/>
    </location>
</feature>
<feature type="compositionally biased region" description="Low complexity" evidence="1">
    <location>
        <begin position="24"/>
        <end position="41"/>
    </location>
</feature>
<evidence type="ECO:0000256" key="1">
    <source>
        <dbReference type="SAM" id="MobiDB-lite"/>
    </source>
</evidence>
<dbReference type="AlphaFoldDB" id="A0A0K0ENE0"/>
<protein>
    <submittedName>
        <fullName evidence="3">ORFan</fullName>
    </submittedName>
</protein>
<accession>A0A0K0ENE0</accession>
<dbReference type="WBParaSite" id="TCONS_00012446.p1">
    <property type="protein sequence ID" value="TCONS_00012446.p1"/>
    <property type="gene ID" value="XLOC_008096"/>
</dbReference>